<accession>N1PZ70</accession>
<evidence type="ECO:0000313" key="2">
    <source>
        <dbReference type="EMBL" id="EME47529.1"/>
    </source>
</evidence>
<evidence type="ECO:0000259" key="1">
    <source>
        <dbReference type="Pfam" id="PF22607"/>
    </source>
</evidence>
<protein>
    <recommendedName>
        <fullName evidence="1">2,6-dihydroxypyridine 3-monooxygenase substrate binding domain-containing protein</fullName>
    </recommendedName>
</protein>
<proteinExistence type="predicted"/>
<dbReference type="Pfam" id="PF22607">
    <property type="entry name" value="FAD_binding-like"/>
    <property type="match status" value="1"/>
</dbReference>
<dbReference type="HOGENOM" id="CLU_1610714_0_0_1"/>
<dbReference type="AlphaFoldDB" id="N1PZ70"/>
<reference evidence="2 3" key="2">
    <citation type="journal article" date="2012" name="PLoS Pathog.">
        <title>Diverse lifestyles and strategies of plant pathogenesis encoded in the genomes of eighteen Dothideomycetes fungi.</title>
        <authorList>
            <person name="Ohm R.A."/>
            <person name="Feau N."/>
            <person name="Henrissat B."/>
            <person name="Schoch C.L."/>
            <person name="Horwitz B.A."/>
            <person name="Barry K.W."/>
            <person name="Condon B.J."/>
            <person name="Copeland A.C."/>
            <person name="Dhillon B."/>
            <person name="Glaser F."/>
            <person name="Hesse C.N."/>
            <person name="Kosti I."/>
            <person name="LaButti K."/>
            <person name="Lindquist E.A."/>
            <person name="Lucas S."/>
            <person name="Salamov A.A."/>
            <person name="Bradshaw R.E."/>
            <person name="Ciuffetti L."/>
            <person name="Hamelin R.C."/>
            <person name="Kema G.H.J."/>
            <person name="Lawrence C."/>
            <person name="Scott J.A."/>
            <person name="Spatafora J.W."/>
            <person name="Turgeon B.G."/>
            <person name="de Wit P.J.G.M."/>
            <person name="Zhong S."/>
            <person name="Goodwin S.B."/>
            <person name="Grigoriev I.V."/>
        </authorList>
    </citation>
    <scope>NUCLEOTIDE SEQUENCE [LARGE SCALE GENOMIC DNA]</scope>
    <source>
        <strain evidence="3">NZE10 / CBS 128990</strain>
    </source>
</reference>
<dbReference type="EMBL" id="KB446536">
    <property type="protein sequence ID" value="EME47529.1"/>
    <property type="molecule type" value="Genomic_DNA"/>
</dbReference>
<dbReference type="SUPFAM" id="SSF54373">
    <property type="entry name" value="FAD-linked reductases, C-terminal domain"/>
    <property type="match status" value="1"/>
</dbReference>
<dbReference type="InterPro" id="IPR054707">
    <property type="entry name" value="DhpH_subs-bd"/>
</dbReference>
<dbReference type="PANTHER" id="PTHR47469">
    <property type="entry name" value="MONOOXYGENASE-LIKE"/>
    <property type="match status" value="1"/>
</dbReference>
<dbReference type="PANTHER" id="PTHR47469:SF2">
    <property type="entry name" value="OS06G0597600 PROTEIN"/>
    <property type="match status" value="1"/>
</dbReference>
<name>N1PZ70_DOTSN</name>
<feature type="domain" description="2,6-dihydroxypyridine 3-monooxygenase substrate binding" evidence="1">
    <location>
        <begin position="21"/>
        <end position="144"/>
    </location>
</feature>
<organism evidence="2 3">
    <name type="scientific">Dothistroma septosporum (strain NZE10 / CBS 128990)</name>
    <name type="common">Red band needle blight fungus</name>
    <name type="synonym">Mycosphaerella pini</name>
    <dbReference type="NCBI Taxonomy" id="675120"/>
    <lineage>
        <taxon>Eukaryota</taxon>
        <taxon>Fungi</taxon>
        <taxon>Dikarya</taxon>
        <taxon>Ascomycota</taxon>
        <taxon>Pezizomycotina</taxon>
        <taxon>Dothideomycetes</taxon>
        <taxon>Dothideomycetidae</taxon>
        <taxon>Mycosphaerellales</taxon>
        <taxon>Mycosphaerellaceae</taxon>
        <taxon>Dothistroma</taxon>
    </lineage>
</organism>
<dbReference type="Proteomes" id="UP000016933">
    <property type="component" value="Unassembled WGS sequence"/>
</dbReference>
<reference evidence="3" key="1">
    <citation type="journal article" date="2012" name="PLoS Genet.">
        <title>The genomes of the fungal plant pathogens Cladosporium fulvum and Dothistroma septosporum reveal adaptation to different hosts and lifestyles but also signatures of common ancestry.</title>
        <authorList>
            <person name="de Wit P.J.G.M."/>
            <person name="van der Burgt A."/>
            <person name="Oekmen B."/>
            <person name="Stergiopoulos I."/>
            <person name="Abd-Elsalam K.A."/>
            <person name="Aerts A.L."/>
            <person name="Bahkali A.H."/>
            <person name="Beenen H.G."/>
            <person name="Chettri P."/>
            <person name="Cox M.P."/>
            <person name="Datema E."/>
            <person name="de Vries R.P."/>
            <person name="Dhillon B."/>
            <person name="Ganley A.R."/>
            <person name="Griffiths S.A."/>
            <person name="Guo Y."/>
            <person name="Hamelin R.C."/>
            <person name="Henrissat B."/>
            <person name="Kabir M.S."/>
            <person name="Jashni M.K."/>
            <person name="Kema G."/>
            <person name="Klaubauf S."/>
            <person name="Lapidus A."/>
            <person name="Levasseur A."/>
            <person name="Lindquist E."/>
            <person name="Mehrabi R."/>
            <person name="Ohm R.A."/>
            <person name="Owen T.J."/>
            <person name="Salamov A."/>
            <person name="Schwelm A."/>
            <person name="Schijlen E."/>
            <person name="Sun H."/>
            <person name="van den Burg H.A."/>
            <person name="van Ham R.C.H.J."/>
            <person name="Zhang S."/>
            <person name="Goodwin S.B."/>
            <person name="Grigoriev I.V."/>
            <person name="Collemare J."/>
            <person name="Bradshaw R.E."/>
        </authorList>
    </citation>
    <scope>NUCLEOTIDE SEQUENCE [LARGE SCALE GENOMIC DNA]</scope>
    <source>
        <strain evidence="3">NZE10 / CBS 128990</strain>
    </source>
</reference>
<dbReference type="STRING" id="675120.N1PZ70"/>
<dbReference type="OrthoDB" id="16820at2759"/>
<evidence type="ECO:0000313" key="3">
    <source>
        <dbReference type="Proteomes" id="UP000016933"/>
    </source>
</evidence>
<gene>
    <name evidence="2" type="ORF">DOTSEDRAFT_69469</name>
</gene>
<dbReference type="Gene3D" id="3.30.9.60">
    <property type="match status" value="1"/>
</dbReference>
<dbReference type="InterPro" id="IPR053212">
    <property type="entry name" value="DHP_3-monooxygenase"/>
</dbReference>
<sequence length="165" mass="18598">MVRKIRHAGSLNPGLECEEPGYIIWRSTVPTKDVSKKLLDKVENKPMIRPGQQSFCVIYTIPGDDGSLNPEERYINFAWYFWSTEFSLRDIMTDSDGHYHRSTSFIGKLRPEIWKPPLAQAHCLLHPELIELVEHIKEPFGSVVSSVSASKAASLKNGSSSLAKL</sequence>
<keyword evidence="3" id="KW-1185">Reference proteome</keyword>